<evidence type="ECO:0000313" key="4">
    <source>
        <dbReference type="Proteomes" id="UP000193435"/>
    </source>
</evidence>
<protein>
    <submittedName>
        <fullName evidence="3">Sporulation and spore germination</fullName>
    </submittedName>
</protein>
<dbReference type="InterPro" id="IPR019606">
    <property type="entry name" value="GerMN"/>
</dbReference>
<dbReference type="Proteomes" id="UP000193435">
    <property type="component" value="Unassembled WGS sequence"/>
</dbReference>
<dbReference type="PROSITE" id="PS51257">
    <property type="entry name" value="PROKAR_LIPOPROTEIN"/>
    <property type="match status" value="1"/>
</dbReference>
<feature type="region of interest" description="Disordered" evidence="1">
    <location>
        <begin position="34"/>
        <end position="69"/>
    </location>
</feature>
<gene>
    <name evidence="3" type="ORF">SAMN04488700_1483</name>
</gene>
<evidence type="ECO:0000259" key="2">
    <source>
        <dbReference type="SMART" id="SM00909"/>
    </source>
</evidence>
<evidence type="ECO:0000313" key="3">
    <source>
        <dbReference type="EMBL" id="SMH33057.1"/>
    </source>
</evidence>
<feature type="compositionally biased region" description="Low complexity" evidence="1">
    <location>
        <begin position="56"/>
        <end position="65"/>
    </location>
</feature>
<feature type="domain" description="GerMN" evidence="2">
    <location>
        <begin position="280"/>
        <end position="368"/>
    </location>
</feature>
<sequence>MKKITVLFSLLTIGFILSSCRLFKIDDSAVSEAVSSQNQVTDSSKESLKSSETDDSSITESSINSDESKEIVTENQLADYFPETANKEYVYIGEGNEYASYDVFTDYEANNSKQTRTNNGGTEVVKVLDLEENQVVVRIDREETYTRENWLKTKISNKNEEMEILIKSPIKVGTSWEVVGERTRSITAINVSMTTPIGTFNTIEVTTGGTGDKEITYYAPNIGLVKSVFSLNGYNVTSTLSEINETPLMQTIRFYYPESDGKTMSFVDKEVAFKTNNVTRKRIEAAYKEVPNNQVGNVLSKNTKILSLYLNKDGHVYIDFSKELTSEMNAGTAFETLIMQSLVNTIGGYYHTNDVYLTVEGKPYSTGHIQMEKGEPFMVTNKNSHELGK</sequence>
<name>A0A1X7N6G1_9LACT</name>
<feature type="compositionally biased region" description="Basic and acidic residues" evidence="1">
    <location>
        <begin position="43"/>
        <end position="52"/>
    </location>
</feature>
<accession>A0A1X7N6G1</accession>
<dbReference type="STRING" id="1073423.SAMN04488700_1483"/>
<dbReference type="SMART" id="SM00909">
    <property type="entry name" value="Germane"/>
    <property type="match status" value="1"/>
</dbReference>
<evidence type="ECO:0000256" key="1">
    <source>
        <dbReference type="SAM" id="MobiDB-lite"/>
    </source>
</evidence>
<dbReference type="RefSeq" id="WP_159446067.1">
    <property type="nucleotide sequence ID" value="NZ_FOAH01000004.1"/>
</dbReference>
<organism evidence="3 4">
    <name type="scientific">Carnobacterium iners</name>
    <dbReference type="NCBI Taxonomy" id="1073423"/>
    <lineage>
        <taxon>Bacteria</taxon>
        <taxon>Bacillati</taxon>
        <taxon>Bacillota</taxon>
        <taxon>Bacilli</taxon>
        <taxon>Lactobacillales</taxon>
        <taxon>Carnobacteriaceae</taxon>
        <taxon>Carnobacterium</taxon>
    </lineage>
</organism>
<keyword evidence="4" id="KW-1185">Reference proteome</keyword>
<proteinExistence type="predicted"/>
<dbReference type="AlphaFoldDB" id="A0A1X7N6G1"/>
<dbReference type="EMBL" id="FXBJ01000002">
    <property type="protein sequence ID" value="SMH33057.1"/>
    <property type="molecule type" value="Genomic_DNA"/>
</dbReference>
<reference evidence="3 4" key="1">
    <citation type="submission" date="2017-04" db="EMBL/GenBank/DDBJ databases">
        <authorList>
            <person name="Afonso C.L."/>
            <person name="Miller P.J."/>
            <person name="Scott M.A."/>
            <person name="Spackman E."/>
            <person name="Goraichik I."/>
            <person name="Dimitrov K.M."/>
            <person name="Suarez D.L."/>
            <person name="Swayne D.E."/>
        </authorList>
    </citation>
    <scope>NUCLEOTIDE SEQUENCE [LARGE SCALE GENOMIC DNA]</scope>
    <source>
        <strain evidence="3 4">LMG26642</strain>
    </source>
</reference>
<dbReference type="Pfam" id="PF10646">
    <property type="entry name" value="Germane"/>
    <property type="match status" value="1"/>
</dbReference>